<evidence type="ECO:0000313" key="3">
    <source>
        <dbReference type="Proteomes" id="UP000571817"/>
    </source>
</evidence>
<evidence type="ECO:0000259" key="1">
    <source>
        <dbReference type="Pfam" id="PF00561"/>
    </source>
</evidence>
<dbReference type="AlphaFoldDB" id="A0A853DB84"/>
<dbReference type="InterPro" id="IPR029058">
    <property type="entry name" value="AB_hydrolase_fold"/>
</dbReference>
<evidence type="ECO:0000313" key="2">
    <source>
        <dbReference type="EMBL" id="NYJ73249.1"/>
    </source>
</evidence>
<dbReference type="EMBL" id="JACCFW010000001">
    <property type="protein sequence ID" value="NYJ73249.1"/>
    <property type="molecule type" value="Genomic_DNA"/>
</dbReference>
<reference evidence="2 3" key="1">
    <citation type="submission" date="2020-07" db="EMBL/GenBank/DDBJ databases">
        <title>Sequencing the genomes of 1000 actinobacteria strains.</title>
        <authorList>
            <person name="Klenk H.-P."/>
        </authorList>
    </citation>
    <scope>NUCLEOTIDE SEQUENCE [LARGE SCALE GENOMIC DNA]</scope>
    <source>
        <strain evidence="2 3">DSM 29531</strain>
    </source>
</reference>
<keyword evidence="3" id="KW-1185">Reference proteome</keyword>
<accession>A0A853DB84</accession>
<dbReference type="Pfam" id="PF00561">
    <property type="entry name" value="Abhydrolase_1"/>
    <property type="match status" value="1"/>
</dbReference>
<dbReference type="GO" id="GO:0003824">
    <property type="term" value="F:catalytic activity"/>
    <property type="evidence" value="ECO:0007669"/>
    <property type="project" value="UniProtKB-ARBA"/>
</dbReference>
<sequence>MARTEVGPEHEGAQPHLVLPAGRRAQGVVLALHGGAPRSTVATPTFDPGYLRLVLAARSITTRSRGRIAVALLRNAVRGWNGATGSPVLDADWALDRVLATYPGRPIGLLGHSLGGRTAFALVHRPEVRSLVALAPWMSDAYDAHDFLGTPTLIVHGKIDTMTDADASQDLVRRIRSLGGDARFESVPGSHPLLWRSGRIHAMARSFFSTTLGEREKGV</sequence>
<dbReference type="RefSeq" id="WP_179478396.1">
    <property type="nucleotide sequence ID" value="NZ_JACCFW010000001.1"/>
</dbReference>
<protein>
    <submittedName>
        <fullName evidence="2">Pimeloyl-ACP methyl ester carboxylesterase</fullName>
    </submittedName>
</protein>
<dbReference type="Gene3D" id="3.40.50.1820">
    <property type="entry name" value="alpha/beta hydrolase"/>
    <property type="match status" value="1"/>
</dbReference>
<feature type="domain" description="AB hydrolase-1" evidence="1">
    <location>
        <begin position="87"/>
        <end position="140"/>
    </location>
</feature>
<organism evidence="2 3">
    <name type="scientific">Allobranchiibius huperziae</name>
    <dbReference type="NCBI Taxonomy" id="1874116"/>
    <lineage>
        <taxon>Bacteria</taxon>
        <taxon>Bacillati</taxon>
        <taxon>Actinomycetota</taxon>
        <taxon>Actinomycetes</taxon>
        <taxon>Micrococcales</taxon>
        <taxon>Dermacoccaceae</taxon>
        <taxon>Allobranchiibius</taxon>
    </lineage>
</organism>
<name>A0A853DB84_9MICO</name>
<dbReference type="Proteomes" id="UP000571817">
    <property type="component" value="Unassembled WGS sequence"/>
</dbReference>
<comment type="caution">
    <text evidence="2">The sequence shown here is derived from an EMBL/GenBank/DDBJ whole genome shotgun (WGS) entry which is preliminary data.</text>
</comment>
<proteinExistence type="predicted"/>
<gene>
    <name evidence="2" type="ORF">HNR15_000212</name>
</gene>
<dbReference type="InterPro" id="IPR000073">
    <property type="entry name" value="AB_hydrolase_1"/>
</dbReference>
<dbReference type="SUPFAM" id="SSF53474">
    <property type="entry name" value="alpha/beta-Hydrolases"/>
    <property type="match status" value="1"/>
</dbReference>